<dbReference type="NCBIfam" id="TIGR02937">
    <property type="entry name" value="sigma70-ECF"/>
    <property type="match status" value="1"/>
</dbReference>
<evidence type="ECO:0000313" key="8">
    <source>
        <dbReference type="EMBL" id="GGF90133.1"/>
    </source>
</evidence>
<evidence type="ECO:0000259" key="6">
    <source>
        <dbReference type="Pfam" id="PF04542"/>
    </source>
</evidence>
<dbReference type="EMBL" id="BMIW01000005">
    <property type="protein sequence ID" value="GGF90133.1"/>
    <property type="molecule type" value="Genomic_DNA"/>
</dbReference>
<proteinExistence type="inferred from homology"/>
<dbReference type="Pfam" id="PF04545">
    <property type="entry name" value="Sigma70_r4"/>
    <property type="match status" value="1"/>
</dbReference>
<reference evidence="9" key="1">
    <citation type="journal article" date="2019" name="Int. J. Syst. Evol. Microbiol.">
        <title>The Global Catalogue of Microorganisms (GCM) 10K type strain sequencing project: providing services to taxonomists for standard genome sequencing and annotation.</title>
        <authorList>
            <consortium name="The Broad Institute Genomics Platform"/>
            <consortium name="The Broad Institute Genome Sequencing Center for Infectious Disease"/>
            <person name="Wu L."/>
            <person name="Ma J."/>
        </authorList>
    </citation>
    <scope>NUCLEOTIDE SEQUENCE [LARGE SCALE GENOMIC DNA]</scope>
    <source>
        <strain evidence="9">CGMCC 1.15420</strain>
    </source>
</reference>
<organism evidence="8 9">
    <name type="scientific">Paenibacillus aceti</name>
    <dbReference type="NCBI Taxonomy" id="1820010"/>
    <lineage>
        <taxon>Bacteria</taxon>
        <taxon>Bacillati</taxon>
        <taxon>Bacillota</taxon>
        <taxon>Bacilli</taxon>
        <taxon>Bacillales</taxon>
        <taxon>Paenibacillaceae</taxon>
        <taxon>Paenibacillus</taxon>
    </lineage>
</organism>
<dbReference type="InterPro" id="IPR036388">
    <property type="entry name" value="WH-like_DNA-bd_sf"/>
</dbReference>
<evidence type="ECO:0000313" key="9">
    <source>
        <dbReference type="Proteomes" id="UP000608420"/>
    </source>
</evidence>
<keyword evidence="5" id="KW-0804">Transcription</keyword>
<keyword evidence="4" id="KW-0238">DNA-binding</keyword>
<comment type="similarity">
    <text evidence="1">Belongs to the sigma-70 factor family. ECF subfamily.</text>
</comment>
<accession>A0ABQ1VS13</accession>
<dbReference type="InterPro" id="IPR007627">
    <property type="entry name" value="RNA_pol_sigma70_r2"/>
</dbReference>
<keyword evidence="9" id="KW-1185">Reference proteome</keyword>
<dbReference type="InterPro" id="IPR039425">
    <property type="entry name" value="RNA_pol_sigma-70-like"/>
</dbReference>
<dbReference type="InterPro" id="IPR013325">
    <property type="entry name" value="RNA_pol_sigma_r2"/>
</dbReference>
<dbReference type="PANTHER" id="PTHR43133">
    <property type="entry name" value="RNA POLYMERASE ECF-TYPE SIGMA FACTO"/>
    <property type="match status" value="1"/>
</dbReference>
<evidence type="ECO:0000256" key="3">
    <source>
        <dbReference type="ARBA" id="ARBA00023082"/>
    </source>
</evidence>
<gene>
    <name evidence="8" type="ORF">GCM10010913_09470</name>
</gene>
<dbReference type="Proteomes" id="UP000608420">
    <property type="component" value="Unassembled WGS sequence"/>
</dbReference>
<evidence type="ECO:0000256" key="5">
    <source>
        <dbReference type="ARBA" id="ARBA00023163"/>
    </source>
</evidence>
<dbReference type="NCBIfam" id="NF009195">
    <property type="entry name" value="PRK12543.1"/>
    <property type="match status" value="1"/>
</dbReference>
<dbReference type="CDD" id="cd06171">
    <property type="entry name" value="Sigma70_r4"/>
    <property type="match status" value="1"/>
</dbReference>
<name>A0ABQ1VS13_9BACL</name>
<dbReference type="Gene3D" id="1.10.1740.10">
    <property type="match status" value="1"/>
</dbReference>
<dbReference type="SUPFAM" id="SSF88659">
    <property type="entry name" value="Sigma3 and sigma4 domains of RNA polymerase sigma factors"/>
    <property type="match status" value="1"/>
</dbReference>
<feature type="domain" description="RNA polymerase sigma-70 region 4" evidence="7">
    <location>
        <begin position="129"/>
        <end position="176"/>
    </location>
</feature>
<keyword evidence="3" id="KW-0731">Sigma factor</keyword>
<protein>
    <submittedName>
        <fullName evidence="8">RNA polymerase sigma factor</fullName>
    </submittedName>
</protein>
<dbReference type="PANTHER" id="PTHR43133:SF60">
    <property type="entry name" value="RNA POLYMERASE SIGMA FACTOR SIGV"/>
    <property type="match status" value="1"/>
</dbReference>
<keyword evidence="2" id="KW-0805">Transcription regulation</keyword>
<sequence length="192" mass="23658">MMKDINIEHWIERMKEGDPSAFRVIYEWSFPEIYRSVVFLMTEKNEIEDVMNEIYFQLWRSIDNYDANRPFRFWMHGIVLKQVQKWRTKSWRRFRIFEKKQLLEVEEYIFSDHQVLEAEFHHEMLTIVHQLSYKLRTVIILRYYHDYTFDEIAELLVIPIGTVKSRHHAALGKLRKLSPYSEPEKEKELYVH</sequence>
<evidence type="ECO:0000259" key="7">
    <source>
        <dbReference type="Pfam" id="PF04545"/>
    </source>
</evidence>
<dbReference type="InterPro" id="IPR014284">
    <property type="entry name" value="RNA_pol_sigma-70_dom"/>
</dbReference>
<evidence type="ECO:0000256" key="2">
    <source>
        <dbReference type="ARBA" id="ARBA00023015"/>
    </source>
</evidence>
<dbReference type="InterPro" id="IPR007630">
    <property type="entry name" value="RNA_pol_sigma70_r4"/>
</dbReference>
<comment type="caution">
    <text evidence="8">The sequence shown here is derived from an EMBL/GenBank/DDBJ whole genome shotgun (WGS) entry which is preliminary data.</text>
</comment>
<evidence type="ECO:0000256" key="1">
    <source>
        <dbReference type="ARBA" id="ARBA00010641"/>
    </source>
</evidence>
<dbReference type="SUPFAM" id="SSF88946">
    <property type="entry name" value="Sigma2 domain of RNA polymerase sigma factors"/>
    <property type="match status" value="1"/>
</dbReference>
<dbReference type="Pfam" id="PF04542">
    <property type="entry name" value="Sigma70_r2"/>
    <property type="match status" value="1"/>
</dbReference>
<feature type="domain" description="RNA polymerase sigma-70 region 2" evidence="6">
    <location>
        <begin position="33"/>
        <end position="92"/>
    </location>
</feature>
<evidence type="ECO:0000256" key="4">
    <source>
        <dbReference type="ARBA" id="ARBA00023125"/>
    </source>
</evidence>
<dbReference type="Gene3D" id="1.10.10.10">
    <property type="entry name" value="Winged helix-like DNA-binding domain superfamily/Winged helix DNA-binding domain"/>
    <property type="match status" value="1"/>
</dbReference>
<dbReference type="InterPro" id="IPR013324">
    <property type="entry name" value="RNA_pol_sigma_r3/r4-like"/>
</dbReference>